<organism evidence="7">
    <name type="scientific">marine sediment metagenome</name>
    <dbReference type="NCBI Taxonomy" id="412755"/>
    <lineage>
        <taxon>unclassified sequences</taxon>
        <taxon>metagenomes</taxon>
        <taxon>ecological metagenomes</taxon>
    </lineage>
</organism>
<evidence type="ECO:0000259" key="6">
    <source>
        <dbReference type="Pfam" id="PF08468"/>
    </source>
</evidence>
<proteinExistence type="predicted"/>
<dbReference type="InterPro" id="IPR029063">
    <property type="entry name" value="SAM-dependent_MTases_sf"/>
</dbReference>
<dbReference type="Pfam" id="PF08468">
    <property type="entry name" value="MTS_N"/>
    <property type="match status" value="1"/>
</dbReference>
<dbReference type="CDD" id="cd02440">
    <property type="entry name" value="AdoMet_MTases"/>
    <property type="match status" value="1"/>
</dbReference>
<dbReference type="Pfam" id="PF05175">
    <property type="entry name" value="MTS"/>
    <property type="match status" value="1"/>
</dbReference>
<comment type="caution">
    <text evidence="7">The sequence shown here is derived from an EMBL/GenBank/DDBJ whole genome shotgun (WGS) entry which is preliminary data.</text>
</comment>
<dbReference type="InterPro" id="IPR046977">
    <property type="entry name" value="RsmC/RlmG"/>
</dbReference>
<evidence type="ECO:0000256" key="4">
    <source>
        <dbReference type="ARBA" id="ARBA00022679"/>
    </source>
</evidence>
<dbReference type="SUPFAM" id="SSF53335">
    <property type="entry name" value="S-adenosyl-L-methionine-dependent methyltransferases"/>
    <property type="match status" value="1"/>
</dbReference>
<dbReference type="PANTHER" id="PTHR47816">
    <property type="entry name" value="RIBOSOMAL RNA SMALL SUBUNIT METHYLTRANSFERASE C"/>
    <property type="match status" value="1"/>
</dbReference>
<dbReference type="EMBL" id="LAZR01000008">
    <property type="protein sequence ID" value="KKO08948.1"/>
    <property type="molecule type" value="Genomic_DNA"/>
</dbReference>
<dbReference type="PANTHER" id="PTHR47816:SF4">
    <property type="entry name" value="RIBOSOMAL RNA SMALL SUBUNIT METHYLTRANSFERASE C"/>
    <property type="match status" value="1"/>
</dbReference>
<feature type="domain" description="Methyltransferase small N-terminal" evidence="6">
    <location>
        <begin position="48"/>
        <end position="133"/>
    </location>
</feature>
<evidence type="ECO:0000256" key="1">
    <source>
        <dbReference type="ARBA" id="ARBA00022490"/>
    </source>
</evidence>
<evidence type="ECO:0000259" key="5">
    <source>
        <dbReference type="Pfam" id="PF05175"/>
    </source>
</evidence>
<evidence type="ECO:0000256" key="3">
    <source>
        <dbReference type="ARBA" id="ARBA00022603"/>
    </source>
</evidence>
<dbReference type="Gene3D" id="3.40.50.150">
    <property type="entry name" value="Vaccinia Virus protein VP39"/>
    <property type="match status" value="2"/>
</dbReference>
<keyword evidence="1" id="KW-0963">Cytoplasm</keyword>
<dbReference type="InterPro" id="IPR002052">
    <property type="entry name" value="DNA_methylase_N6_adenine_CS"/>
</dbReference>
<dbReference type="AlphaFoldDB" id="A0A0F9W9G2"/>
<protein>
    <recommendedName>
        <fullName evidence="8">Methyltransferase small domain-containing protein</fullName>
    </recommendedName>
</protein>
<name>A0A0F9W9G2_9ZZZZ</name>
<dbReference type="InterPro" id="IPR013675">
    <property type="entry name" value="Mtase_sm_N"/>
</dbReference>
<sequence length="352" mass="38947">MSTSGVKDHNLSLVLQQLSPGADMQPTLWVVDESLPVESLMTVPGAAALTAMTNRYDIHADLQSKGVTTLLSDFDFSQLGEFPSIVYRVSKEKLVAHHCINQALRHLSHDGVLTIIGGKQDGLKSIAKNTAKTYGLKNNTRKVGNSYLANFNRPVSLTDKQLLPDNDYGQLRQVQHKNVTFYSKPGVFGWEKIDRGSELLTTVLPTIQRYMKSVNSVLDLGCGWGYLMLATKEWDVETRCATDNNVAAIDAAQRNFAGHGLTVDCVADDCAGNIRGRFDMILCNPPFHQGFAVSDTLTEKFLAAASRLSRRSTRAIFVVNQFVPLEKHAGKYFSQCRLLLAEDGFCVYELRP</sequence>
<evidence type="ECO:0000313" key="7">
    <source>
        <dbReference type="EMBL" id="KKO08948.1"/>
    </source>
</evidence>
<keyword evidence="3" id="KW-0489">Methyltransferase</keyword>
<keyword evidence="2" id="KW-0698">rRNA processing</keyword>
<keyword evidence="4" id="KW-0808">Transferase</keyword>
<dbReference type="GO" id="GO:0003676">
    <property type="term" value="F:nucleic acid binding"/>
    <property type="evidence" value="ECO:0007669"/>
    <property type="project" value="InterPro"/>
</dbReference>
<dbReference type="GO" id="GO:0008990">
    <property type="term" value="F:rRNA (guanine-N2-)-methyltransferase activity"/>
    <property type="evidence" value="ECO:0007669"/>
    <property type="project" value="InterPro"/>
</dbReference>
<evidence type="ECO:0008006" key="8">
    <source>
        <dbReference type="Google" id="ProtNLM"/>
    </source>
</evidence>
<accession>A0A0F9W9G2</accession>
<gene>
    <name evidence="7" type="ORF">LCGC14_0040670</name>
</gene>
<dbReference type="PROSITE" id="PS00092">
    <property type="entry name" value="N6_MTASE"/>
    <property type="match status" value="1"/>
</dbReference>
<reference evidence="7" key="1">
    <citation type="journal article" date="2015" name="Nature">
        <title>Complex archaea that bridge the gap between prokaryotes and eukaryotes.</title>
        <authorList>
            <person name="Spang A."/>
            <person name="Saw J.H."/>
            <person name="Jorgensen S.L."/>
            <person name="Zaremba-Niedzwiedzka K."/>
            <person name="Martijn J."/>
            <person name="Lind A.E."/>
            <person name="van Eijk R."/>
            <person name="Schleper C."/>
            <person name="Guy L."/>
            <person name="Ettema T.J."/>
        </authorList>
    </citation>
    <scope>NUCLEOTIDE SEQUENCE</scope>
</reference>
<dbReference type="InterPro" id="IPR007848">
    <property type="entry name" value="Small_mtfrase_dom"/>
</dbReference>
<evidence type="ECO:0000256" key="2">
    <source>
        <dbReference type="ARBA" id="ARBA00022552"/>
    </source>
</evidence>
<feature type="domain" description="Methyltransferase small" evidence="5">
    <location>
        <begin position="178"/>
        <end position="349"/>
    </location>
</feature>